<keyword evidence="1" id="KW-0472">Membrane</keyword>
<dbReference type="AlphaFoldDB" id="A0A0S4M444"/>
<feature type="transmembrane region" description="Helical" evidence="1">
    <location>
        <begin position="196"/>
        <end position="216"/>
    </location>
</feature>
<evidence type="ECO:0000313" key="2">
    <source>
        <dbReference type="EMBL" id="CUT18401.1"/>
    </source>
</evidence>
<sequence length="241" mass="27244">FFLYMYRIGNVSGAQIMISDYDFRANKTSELNSDDSTGEGEIETDSMPMPLNASVKISYKNCTHSFKENCHIDIELEQITAHTTEEKKTDEPVSSLLSPPQSELGNVCVGINCTELDEIETRPASSSELLLTSANRYNTRVTRTEIELAANIKNRDKKMLQQLKYHRIILLCTLVGLLIIMISYSLCPKCGGQELIILFAITGVCILAALGLHLHLCHETRIGIPREFERRRNEILRHQQL</sequence>
<feature type="non-terminal residue" evidence="2">
    <location>
        <position position="1"/>
    </location>
</feature>
<proteinExistence type="predicted"/>
<dbReference type="Proteomes" id="UP000198651">
    <property type="component" value="Chromosome I"/>
</dbReference>
<keyword evidence="3" id="KW-1185">Reference proteome</keyword>
<gene>
    <name evidence="2" type="ORF">Ark11_1610</name>
</gene>
<keyword evidence="1" id="KW-1133">Transmembrane helix</keyword>
<name>A0A0S4M444_9BURK</name>
<feature type="transmembrane region" description="Helical" evidence="1">
    <location>
        <begin position="165"/>
        <end position="184"/>
    </location>
</feature>
<evidence type="ECO:0000256" key="1">
    <source>
        <dbReference type="SAM" id="Phobius"/>
    </source>
</evidence>
<evidence type="ECO:0000313" key="3">
    <source>
        <dbReference type="Proteomes" id="UP000198651"/>
    </source>
</evidence>
<organism evidence="2 3">
    <name type="scientific">Candidatus Ichthyocystis hellenicum</name>
    <dbReference type="NCBI Taxonomy" id="1561003"/>
    <lineage>
        <taxon>Bacteria</taxon>
        <taxon>Pseudomonadati</taxon>
        <taxon>Pseudomonadota</taxon>
        <taxon>Betaproteobacteria</taxon>
        <taxon>Burkholderiales</taxon>
        <taxon>Candidatus Ichthyocystis</taxon>
    </lineage>
</organism>
<keyword evidence="1" id="KW-0812">Transmembrane</keyword>
<protein>
    <submittedName>
        <fullName evidence="2">Putative membrane protein (Partial)</fullName>
    </submittedName>
</protein>
<accession>A0A0S4M444</accession>
<reference evidence="3" key="1">
    <citation type="submission" date="2015-11" db="EMBL/GenBank/DDBJ databases">
        <authorList>
            <person name="Seth-Smith H.M.B."/>
        </authorList>
    </citation>
    <scope>NUCLEOTIDE SEQUENCE [LARGE SCALE GENOMIC DNA]</scope>
    <source>
        <strain evidence="3">2013Ark11</strain>
    </source>
</reference>
<dbReference type="EMBL" id="LN906597">
    <property type="protein sequence ID" value="CUT18401.1"/>
    <property type="molecule type" value="Genomic_DNA"/>
</dbReference>